<evidence type="ECO:0000256" key="3">
    <source>
        <dbReference type="ARBA" id="ARBA00022553"/>
    </source>
</evidence>
<evidence type="ECO:0000256" key="7">
    <source>
        <dbReference type="ARBA" id="ARBA00022840"/>
    </source>
</evidence>
<keyword evidence="8" id="KW-0902">Two-component regulatory system</keyword>
<keyword evidence="7" id="KW-0067">ATP-binding</keyword>
<feature type="domain" description="Signal transduction histidine kinase subgroup 3 dimerisation and phosphoacceptor" evidence="10">
    <location>
        <begin position="227"/>
        <end position="292"/>
    </location>
</feature>
<dbReference type="Proteomes" id="UP000249616">
    <property type="component" value="Chromosome"/>
</dbReference>
<proteinExistence type="predicted"/>
<dbReference type="InterPro" id="IPR036890">
    <property type="entry name" value="HATPase_C_sf"/>
</dbReference>
<dbReference type="InterPro" id="IPR025828">
    <property type="entry name" value="Put_sensor_dom"/>
</dbReference>
<evidence type="ECO:0000256" key="2">
    <source>
        <dbReference type="ARBA" id="ARBA00012438"/>
    </source>
</evidence>
<dbReference type="GO" id="GO:0046983">
    <property type="term" value="F:protein dimerization activity"/>
    <property type="evidence" value="ECO:0007669"/>
    <property type="project" value="InterPro"/>
</dbReference>
<dbReference type="PROSITE" id="PS51257">
    <property type="entry name" value="PROKAR_LIPOPROTEIN"/>
    <property type="match status" value="1"/>
</dbReference>
<evidence type="ECO:0000256" key="6">
    <source>
        <dbReference type="ARBA" id="ARBA00022777"/>
    </source>
</evidence>
<gene>
    <name evidence="12" type="ORF">DN051_36820</name>
</gene>
<keyword evidence="9" id="KW-0812">Transmembrane</keyword>
<keyword evidence="9" id="KW-1133">Transmembrane helix</keyword>
<name>A0A2Z4JCP1_9ACTN</name>
<evidence type="ECO:0000256" key="5">
    <source>
        <dbReference type="ARBA" id="ARBA00022741"/>
    </source>
</evidence>
<keyword evidence="13" id="KW-1185">Reference proteome</keyword>
<feature type="transmembrane region" description="Helical" evidence="9">
    <location>
        <begin position="108"/>
        <end position="132"/>
    </location>
</feature>
<dbReference type="Gene3D" id="3.30.565.10">
    <property type="entry name" value="Histidine kinase-like ATPase, C-terminal domain"/>
    <property type="match status" value="1"/>
</dbReference>
<evidence type="ECO:0000313" key="13">
    <source>
        <dbReference type="Proteomes" id="UP000249616"/>
    </source>
</evidence>
<dbReference type="CDD" id="cd16917">
    <property type="entry name" value="HATPase_UhpB-NarQ-NarX-like"/>
    <property type="match status" value="1"/>
</dbReference>
<dbReference type="EMBL" id="CP030073">
    <property type="protein sequence ID" value="AWW42891.1"/>
    <property type="molecule type" value="Genomic_DNA"/>
</dbReference>
<keyword evidence="4" id="KW-0808">Transferase</keyword>
<protein>
    <recommendedName>
        <fullName evidence="2">histidine kinase</fullName>
        <ecNumber evidence="2">2.7.13.3</ecNumber>
    </recommendedName>
</protein>
<evidence type="ECO:0000256" key="8">
    <source>
        <dbReference type="ARBA" id="ARBA00023012"/>
    </source>
</evidence>
<dbReference type="Gene3D" id="1.20.5.1930">
    <property type="match status" value="1"/>
</dbReference>
<dbReference type="PANTHER" id="PTHR24421:SF10">
    <property type="entry name" value="NITRATE_NITRITE SENSOR PROTEIN NARQ"/>
    <property type="match status" value="1"/>
</dbReference>
<keyword evidence="9" id="KW-0472">Membrane</keyword>
<evidence type="ECO:0000259" key="10">
    <source>
        <dbReference type="Pfam" id="PF07730"/>
    </source>
</evidence>
<feature type="transmembrane region" description="Helical" evidence="9">
    <location>
        <begin position="42"/>
        <end position="64"/>
    </location>
</feature>
<sequence>MSRPGFLVSAWPWRSVAYLLTGAVTGCVALVGIVTAAAVGGLLAIVLVGVPLLVLTALAGIPLARLERLRLRLVDLEPAPGRHAAPSATGLRPWLTTRLRAPATWRELGYALLFAVLLWPVDALAITVALLFPLSMVASPLLMATVGDGMETKVLKQWTITTWPMAFGVAALGLVLLALCAYVLGVVAGARAELTRLLIAPRDADLGAELVELTRSRARLVDAFEAERRRIERDLHDGAQQRLVALTMTLGLARLDAPPGPLADQLATAHDQAGRALAELRELIHGIHPKVLADYGLEAAVADAADRSPVPVEVTLELPGRLSQSVEAAAYFVVCEALANIAKHSGAGRAEVSGGHRDGRLFLAVRDDGRGGADAAAGSGLTGLADRVSVLDGRLSLSSPAGGPTLLSVEFPCDPCEPTDRCA</sequence>
<feature type="domain" description="Putative sensor" evidence="11">
    <location>
        <begin position="18"/>
        <end position="198"/>
    </location>
</feature>
<evidence type="ECO:0000313" key="12">
    <source>
        <dbReference type="EMBL" id="AWW42891.1"/>
    </source>
</evidence>
<evidence type="ECO:0000259" key="11">
    <source>
        <dbReference type="Pfam" id="PF13796"/>
    </source>
</evidence>
<dbReference type="GO" id="GO:0000155">
    <property type="term" value="F:phosphorelay sensor kinase activity"/>
    <property type="evidence" value="ECO:0007669"/>
    <property type="project" value="InterPro"/>
</dbReference>
<evidence type="ECO:0000256" key="9">
    <source>
        <dbReference type="SAM" id="Phobius"/>
    </source>
</evidence>
<dbReference type="GO" id="GO:0016020">
    <property type="term" value="C:membrane"/>
    <property type="evidence" value="ECO:0007669"/>
    <property type="project" value="InterPro"/>
</dbReference>
<evidence type="ECO:0000256" key="4">
    <source>
        <dbReference type="ARBA" id="ARBA00022679"/>
    </source>
</evidence>
<evidence type="ECO:0000256" key="1">
    <source>
        <dbReference type="ARBA" id="ARBA00000085"/>
    </source>
</evidence>
<dbReference type="PANTHER" id="PTHR24421">
    <property type="entry name" value="NITRATE/NITRITE SENSOR PROTEIN NARX-RELATED"/>
    <property type="match status" value="1"/>
</dbReference>
<dbReference type="InterPro" id="IPR050482">
    <property type="entry name" value="Sensor_HK_TwoCompSys"/>
</dbReference>
<dbReference type="Pfam" id="PF13796">
    <property type="entry name" value="Sensor"/>
    <property type="match status" value="1"/>
</dbReference>
<dbReference type="SUPFAM" id="SSF55874">
    <property type="entry name" value="ATPase domain of HSP90 chaperone/DNA topoisomerase II/histidine kinase"/>
    <property type="match status" value="1"/>
</dbReference>
<accession>A0A2Z4JCP1</accession>
<comment type="catalytic activity">
    <reaction evidence="1">
        <text>ATP + protein L-histidine = ADP + protein N-phospho-L-histidine.</text>
        <dbReference type="EC" id="2.7.13.3"/>
    </reaction>
</comment>
<reference evidence="12 13" key="1">
    <citation type="journal article" date="2019" name="Int. J. Syst. Evol. Microbiol.">
        <title>Streptomyces cadmiisoli sp. nov., a novel actinomycete isolated from cadmium-contaminated soil.</title>
        <authorList>
            <person name="Li K."/>
            <person name="Tang X."/>
            <person name="Zhao J."/>
            <person name="Guo Y."/>
            <person name="Tang Y."/>
            <person name="Gao J."/>
        </authorList>
    </citation>
    <scope>NUCLEOTIDE SEQUENCE [LARGE SCALE GENOMIC DNA]</scope>
    <source>
        <strain evidence="12 13">ZFG47</strain>
    </source>
</reference>
<dbReference type="GO" id="GO:0005524">
    <property type="term" value="F:ATP binding"/>
    <property type="evidence" value="ECO:0007669"/>
    <property type="project" value="UniProtKB-KW"/>
</dbReference>
<dbReference type="InterPro" id="IPR011712">
    <property type="entry name" value="Sig_transdc_His_kin_sub3_dim/P"/>
</dbReference>
<dbReference type="Pfam" id="PF07730">
    <property type="entry name" value="HisKA_3"/>
    <property type="match status" value="1"/>
</dbReference>
<keyword evidence="6 12" id="KW-0418">Kinase</keyword>
<dbReference type="RefSeq" id="WP_112442713.1">
    <property type="nucleotide sequence ID" value="NZ_CP030073.1"/>
</dbReference>
<keyword evidence="3" id="KW-0597">Phosphoprotein</keyword>
<dbReference type="KEGG" id="scad:DN051_36820"/>
<dbReference type="AlphaFoldDB" id="A0A2Z4JCP1"/>
<feature type="transmembrane region" description="Helical" evidence="9">
    <location>
        <begin position="16"/>
        <end position="36"/>
    </location>
</feature>
<keyword evidence="5" id="KW-0547">Nucleotide-binding</keyword>
<organism evidence="12 13">
    <name type="scientific">Streptomyces cadmiisoli</name>
    <dbReference type="NCBI Taxonomy" id="2184053"/>
    <lineage>
        <taxon>Bacteria</taxon>
        <taxon>Bacillati</taxon>
        <taxon>Actinomycetota</taxon>
        <taxon>Actinomycetes</taxon>
        <taxon>Kitasatosporales</taxon>
        <taxon>Streptomycetaceae</taxon>
        <taxon>Streptomyces</taxon>
        <taxon>Streptomyces aurantiacus group</taxon>
    </lineage>
</organism>
<dbReference type="EC" id="2.7.13.3" evidence="2"/>
<feature type="transmembrane region" description="Helical" evidence="9">
    <location>
        <begin position="165"/>
        <end position="188"/>
    </location>
</feature>